<accession>A0A139ASE9</accession>
<dbReference type="Proteomes" id="UP000070544">
    <property type="component" value="Unassembled WGS sequence"/>
</dbReference>
<sequence>MLTMNLKSNCKDFGTGSAEESSMLRGDNAGMTFAKQGGLAFPPARTFAFLVCLTRWQPRATPHLRTGPTSASHSFVAPPEHQPLPDLNPADRHDLIVARHFASTLPGGHTICLRDEQATRSAIDAEFARLCGKSTNEDDVIIVFFSGHVSLPLTSSSANTPISILSLSCTTSEWQIPPSWTFSETFLECVKGSSWVDKKGKGVIDVEDLWTELEEDVLFADGHIASHHVTPDFNAGMHFARPGPPPCTSQPKITPTVTESTPDESLDAKQSEKEWKVGDRVEVWIPEEAEGDNDDGDDDDEEEEEEPTTRLAGMRAGPKEDGGGDWCKAKIIGVVPTTPASYVVRFFHYTPDLMYPRHHFTAQDIRPAEDPLYHLRSPVISSPTEPSTDMSVPDPLIGTLVVVLRGASRQKGTVEEVKGGCVFVVYEGTRRDVGEWVAGGDVERDSGGRVVGKRKGEDVVGREKKQKRVE</sequence>
<protein>
    <submittedName>
        <fullName evidence="2">Uncharacterized protein</fullName>
    </submittedName>
</protein>
<feature type="compositionally biased region" description="Acidic residues" evidence="1">
    <location>
        <begin position="285"/>
        <end position="306"/>
    </location>
</feature>
<evidence type="ECO:0000256" key="1">
    <source>
        <dbReference type="SAM" id="MobiDB-lite"/>
    </source>
</evidence>
<gene>
    <name evidence="2" type="ORF">M427DRAFT_427278</name>
</gene>
<feature type="compositionally biased region" description="Polar residues" evidence="1">
    <location>
        <begin position="249"/>
        <end position="260"/>
    </location>
</feature>
<dbReference type="OrthoDB" id="10581169at2759"/>
<feature type="compositionally biased region" description="Basic and acidic residues" evidence="1">
    <location>
        <begin position="454"/>
        <end position="470"/>
    </location>
</feature>
<name>A0A139ASE9_GONPJ</name>
<dbReference type="EMBL" id="KQ965737">
    <property type="protein sequence ID" value="KXS19670.1"/>
    <property type="molecule type" value="Genomic_DNA"/>
</dbReference>
<proteinExistence type="predicted"/>
<feature type="region of interest" description="Disordered" evidence="1">
    <location>
        <begin position="444"/>
        <end position="470"/>
    </location>
</feature>
<organism evidence="2 3">
    <name type="scientific">Gonapodya prolifera (strain JEL478)</name>
    <name type="common">Monoblepharis prolifera</name>
    <dbReference type="NCBI Taxonomy" id="1344416"/>
    <lineage>
        <taxon>Eukaryota</taxon>
        <taxon>Fungi</taxon>
        <taxon>Fungi incertae sedis</taxon>
        <taxon>Chytridiomycota</taxon>
        <taxon>Chytridiomycota incertae sedis</taxon>
        <taxon>Monoblepharidomycetes</taxon>
        <taxon>Monoblepharidales</taxon>
        <taxon>Gonapodyaceae</taxon>
        <taxon>Gonapodya</taxon>
    </lineage>
</organism>
<evidence type="ECO:0000313" key="2">
    <source>
        <dbReference type="EMBL" id="KXS19670.1"/>
    </source>
</evidence>
<evidence type="ECO:0000313" key="3">
    <source>
        <dbReference type="Proteomes" id="UP000070544"/>
    </source>
</evidence>
<reference evidence="2 3" key="1">
    <citation type="journal article" date="2015" name="Genome Biol. Evol.">
        <title>Phylogenomic analyses indicate that early fungi evolved digesting cell walls of algal ancestors of land plants.</title>
        <authorList>
            <person name="Chang Y."/>
            <person name="Wang S."/>
            <person name="Sekimoto S."/>
            <person name="Aerts A.L."/>
            <person name="Choi C."/>
            <person name="Clum A."/>
            <person name="LaButti K.M."/>
            <person name="Lindquist E.A."/>
            <person name="Yee Ngan C."/>
            <person name="Ohm R.A."/>
            <person name="Salamov A.A."/>
            <person name="Grigoriev I.V."/>
            <person name="Spatafora J.W."/>
            <person name="Berbee M.L."/>
        </authorList>
    </citation>
    <scope>NUCLEOTIDE SEQUENCE [LARGE SCALE GENOMIC DNA]</scope>
    <source>
        <strain evidence="2 3">JEL478</strain>
    </source>
</reference>
<dbReference type="Gene3D" id="3.40.50.1460">
    <property type="match status" value="1"/>
</dbReference>
<feature type="compositionally biased region" description="Basic and acidic residues" evidence="1">
    <location>
        <begin position="266"/>
        <end position="282"/>
    </location>
</feature>
<keyword evidence="3" id="KW-1185">Reference proteome</keyword>
<feature type="region of interest" description="Disordered" evidence="1">
    <location>
        <begin position="241"/>
        <end position="321"/>
    </location>
</feature>
<dbReference type="AlphaFoldDB" id="A0A139ASE9"/>